<comment type="caution">
    <text evidence="2">The sequence shown here is derived from an EMBL/GenBank/DDBJ whole genome shotgun (WGS) entry which is preliminary data.</text>
</comment>
<dbReference type="InterPro" id="IPR051790">
    <property type="entry name" value="Cytochrome_c-biogenesis_DsbD"/>
</dbReference>
<evidence type="ECO:0000256" key="1">
    <source>
        <dbReference type="SAM" id="Phobius"/>
    </source>
</evidence>
<feature type="transmembrane region" description="Helical" evidence="1">
    <location>
        <begin position="123"/>
        <end position="147"/>
    </location>
</feature>
<keyword evidence="1" id="KW-1133">Transmembrane helix</keyword>
<dbReference type="EMBL" id="JACCBJ010000001">
    <property type="protein sequence ID" value="NYD74915.1"/>
    <property type="molecule type" value="Genomic_DNA"/>
</dbReference>
<dbReference type="PANTHER" id="PTHR31272:SF4">
    <property type="entry name" value="CYTOCHROME C-TYPE BIOGENESIS PROTEIN HI_1454-RELATED"/>
    <property type="match status" value="1"/>
</dbReference>
<dbReference type="RefSeq" id="WP_179456961.1">
    <property type="nucleotide sequence ID" value="NZ_BAAAPX010000001.1"/>
</dbReference>
<dbReference type="Proteomes" id="UP000589620">
    <property type="component" value="Unassembled WGS sequence"/>
</dbReference>
<sequence>MIGATVVYAFTLGLAATVNPCGFPLLPAYLAVFLGAEPAPVGVRLLRAFRASLAMTAGFVTVFAIVGIAVATGLRLAVAWVPWFTAALGLTLLVAGVFGVAGRQLRAPAIALPFRSGRGMLAMAGYGAAFATTSLGCAFPLFAAAVAPSAATGSVLDSAAAALSYALGMGLFVAACSILAALVGAEAVRVAGRYARRLPKAASALLLIVGIYLLAYGTRLILEPGTEPSLAVFVSQASGWLTSALSAHPLAVGAAAALVVLAALAAATAAVRSHRHPPEES</sequence>
<protein>
    <submittedName>
        <fullName evidence="2">Cytochrome c biogenesis protein CcdA</fullName>
    </submittedName>
</protein>
<gene>
    <name evidence="2" type="ORF">BJ963_002434</name>
</gene>
<feature type="transmembrane region" description="Helical" evidence="1">
    <location>
        <begin position="159"/>
        <end position="183"/>
    </location>
</feature>
<feature type="transmembrane region" description="Helical" evidence="1">
    <location>
        <begin position="80"/>
        <end position="102"/>
    </location>
</feature>
<reference evidence="2 3" key="1">
    <citation type="submission" date="2020-07" db="EMBL/GenBank/DDBJ databases">
        <title>Sequencing the genomes of 1000 actinobacteria strains.</title>
        <authorList>
            <person name="Klenk H.-P."/>
        </authorList>
    </citation>
    <scope>NUCLEOTIDE SEQUENCE [LARGE SCALE GENOMIC DNA]</scope>
    <source>
        <strain evidence="2 3">DSM 23871</strain>
    </source>
</reference>
<evidence type="ECO:0000313" key="2">
    <source>
        <dbReference type="EMBL" id="NYD74915.1"/>
    </source>
</evidence>
<dbReference type="AlphaFoldDB" id="A0A852T1Z4"/>
<proteinExistence type="predicted"/>
<accession>A0A852T1Z4</accession>
<keyword evidence="3" id="KW-1185">Reference proteome</keyword>
<feature type="transmembrane region" description="Helical" evidence="1">
    <location>
        <begin position="53"/>
        <end position="74"/>
    </location>
</feature>
<keyword evidence="1" id="KW-0472">Membrane</keyword>
<keyword evidence="1" id="KW-0812">Transmembrane</keyword>
<name>A0A852T1Z4_9MICO</name>
<feature type="transmembrane region" description="Helical" evidence="1">
    <location>
        <begin position="250"/>
        <end position="271"/>
    </location>
</feature>
<feature type="transmembrane region" description="Helical" evidence="1">
    <location>
        <begin position="204"/>
        <end position="222"/>
    </location>
</feature>
<dbReference type="PANTHER" id="PTHR31272">
    <property type="entry name" value="CYTOCHROME C-TYPE BIOGENESIS PROTEIN HI_1454-RELATED"/>
    <property type="match status" value="1"/>
</dbReference>
<evidence type="ECO:0000313" key="3">
    <source>
        <dbReference type="Proteomes" id="UP000589620"/>
    </source>
</evidence>
<organism evidence="2 3">
    <name type="scientific">Leifsonia soli</name>
    <dbReference type="NCBI Taxonomy" id="582665"/>
    <lineage>
        <taxon>Bacteria</taxon>
        <taxon>Bacillati</taxon>
        <taxon>Actinomycetota</taxon>
        <taxon>Actinomycetes</taxon>
        <taxon>Micrococcales</taxon>
        <taxon>Microbacteriaceae</taxon>
        <taxon>Leifsonia</taxon>
    </lineage>
</organism>